<sequence length="144" mass="16122">MCSHYSLLSISGMSNSSDDQKNDLITCELILTNQNCKFPPLFTDDNTAKGFGLRNIVTTTTTTTTTTDQDQEDWPTTPTSLDQRIPEIGPCPPAPRRPIIRKRKHSPEFGGTSRLLDFSKEIESMYPPHLKANLGRKIKKARSV</sequence>
<dbReference type="PANTHER" id="PTHR33142:SF114">
    <property type="entry name" value="CYCLIN-DEPENDENT PROTEIN KINASE INHIBITOR SMR14"/>
    <property type="match status" value="1"/>
</dbReference>
<accession>A0AAW1I6L7</accession>
<feature type="compositionally biased region" description="Low complexity" evidence="3">
    <location>
        <begin position="62"/>
        <end position="79"/>
    </location>
</feature>
<evidence type="ECO:0000256" key="1">
    <source>
        <dbReference type="ARBA" id="ARBA00023013"/>
    </source>
</evidence>
<dbReference type="GO" id="GO:0032875">
    <property type="term" value="P:regulation of DNA endoreduplication"/>
    <property type="evidence" value="ECO:0007669"/>
    <property type="project" value="InterPro"/>
</dbReference>
<dbReference type="AlphaFoldDB" id="A0AAW1I6L7"/>
<proteinExistence type="predicted"/>
<comment type="caution">
    <text evidence="4">The sequence shown here is derived from an EMBL/GenBank/DDBJ whole genome shotgun (WGS) entry which is preliminary data.</text>
</comment>
<name>A0AAW1I6L7_SAPOF</name>
<dbReference type="EMBL" id="JBDFQZ010000010">
    <property type="protein sequence ID" value="KAK9684184.1"/>
    <property type="molecule type" value="Genomic_DNA"/>
</dbReference>
<keyword evidence="5" id="KW-1185">Reference proteome</keyword>
<dbReference type="Proteomes" id="UP001443914">
    <property type="component" value="Unassembled WGS sequence"/>
</dbReference>
<evidence type="ECO:0000256" key="3">
    <source>
        <dbReference type="SAM" id="MobiDB-lite"/>
    </source>
</evidence>
<protein>
    <submittedName>
        <fullName evidence="4">Uncharacterized protein</fullName>
    </submittedName>
</protein>
<organism evidence="4 5">
    <name type="scientific">Saponaria officinalis</name>
    <name type="common">Common soapwort</name>
    <name type="synonym">Lychnis saponaria</name>
    <dbReference type="NCBI Taxonomy" id="3572"/>
    <lineage>
        <taxon>Eukaryota</taxon>
        <taxon>Viridiplantae</taxon>
        <taxon>Streptophyta</taxon>
        <taxon>Embryophyta</taxon>
        <taxon>Tracheophyta</taxon>
        <taxon>Spermatophyta</taxon>
        <taxon>Magnoliopsida</taxon>
        <taxon>eudicotyledons</taxon>
        <taxon>Gunneridae</taxon>
        <taxon>Pentapetalae</taxon>
        <taxon>Caryophyllales</taxon>
        <taxon>Caryophyllaceae</taxon>
        <taxon>Caryophylleae</taxon>
        <taxon>Saponaria</taxon>
    </lineage>
</organism>
<keyword evidence="1" id="KW-0649">Protein kinase inhibitor</keyword>
<evidence type="ECO:0000313" key="4">
    <source>
        <dbReference type="EMBL" id="KAK9684184.1"/>
    </source>
</evidence>
<evidence type="ECO:0000313" key="5">
    <source>
        <dbReference type="Proteomes" id="UP001443914"/>
    </source>
</evidence>
<feature type="region of interest" description="Disordered" evidence="3">
    <location>
        <begin position="62"/>
        <end position="112"/>
    </location>
</feature>
<keyword evidence="2" id="KW-0131">Cell cycle</keyword>
<gene>
    <name evidence="4" type="ORF">RND81_10G192400</name>
</gene>
<reference evidence="4" key="1">
    <citation type="submission" date="2024-03" db="EMBL/GenBank/DDBJ databases">
        <title>WGS assembly of Saponaria officinalis var. Norfolk2.</title>
        <authorList>
            <person name="Jenkins J."/>
            <person name="Shu S."/>
            <person name="Grimwood J."/>
            <person name="Barry K."/>
            <person name="Goodstein D."/>
            <person name="Schmutz J."/>
            <person name="Leebens-Mack J."/>
            <person name="Osbourn A."/>
        </authorList>
    </citation>
    <scope>NUCLEOTIDE SEQUENCE [LARGE SCALE GENOMIC DNA]</scope>
    <source>
        <strain evidence="4">JIC</strain>
    </source>
</reference>
<dbReference type="InterPro" id="IPR040389">
    <property type="entry name" value="SMR"/>
</dbReference>
<dbReference type="GO" id="GO:0004860">
    <property type="term" value="F:protein kinase inhibitor activity"/>
    <property type="evidence" value="ECO:0007669"/>
    <property type="project" value="UniProtKB-KW"/>
</dbReference>
<evidence type="ECO:0000256" key="2">
    <source>
        <dbReference type="ARBA" id="ARBA00023306"/>
    </source>
</evidence>
<dbReference type="PANTHER" id="PTHR33142">
    <property type="entry name" value="CYCLIN-DEPENDENT PROTEIN KINASE INHIBITOR SMR13"/>
    <property type="match status" value="1"/>
</dbReference>
<dbReference type="GO" id="GO:0005634">
    <property type="term" value="C:nucleus"/>
    <property type="evidence" value="ECO:0007669"/>
    <property type="project" value="TreeGrafter"/>
</dbReference>